<evidence type="ECO:0000256" key="1">
    <source>
        <dbReference type="SAM" id="Phobius"/>
    </source>
</evidence>
<accession>A0A383F7H7</accession>
<dbReference type="EMBL" id="UINC01231691">
    <property type="protein sequence ID" value="SVE64335.1"/>
    <property type="molecule type" value="Genomic_DNA"/>
</dbReference>
<feature type="transmembrane region" description="Helical" evidence="1">
    <location>
        <begin position="37"/>
        <end position="56"/>
    </location>
</feature>
<feature type="transmembrane region" description="Helical" evidence="1">
    <location>
        <begin position="12"/>
        <end position="31"/>
    </location>
</feature>
<keyword evidence="1" id="KW-0472">Membrane</keyword>
<evidence type="ECO:0008006" key="3">
    <source>
        <dbReference type="Google" id="ProtNLM"/>
    </source>
</evidence>
<proteinExistence type="predicted"/>
<dbReference type="AlphaFoldDB" id="A0A383F7H7"/>
<keyword evidence="1" id="KW-1133">Transmembrane helix</keyword>
<name>A0A383F7H7_9ZZZZ</name>
<evidence type="ECO:0000313" key="2">
    <source>
        <dbReference type="EMBL" id="SVE64335.1"/>
    </source>
</evidence>
<sequence length="57" mass="6214">MEGIIINSLDFPVLTVTTFLPLAGALLILLIRNDVLIKWIALATTVATFIVSLPIYT</sequence>
<reference evidence="2" key="1">
    <citation type="submission" date="2018-05" db="EMBL/GenBank/DDBJ databases">
        <authorList>
            <person name="Lanie J.A."/>
            <person name="Ng W.-L."/>
            <person name="Kazmierczak K.M."/>
            <person name="Andrzejewski T.M."/>
            <person name="Davidsen T.M."/>
            <person name="Wayne K.J."/>
            <person name="Tettelin H."/>
            <person name="Glass J.I."/>
            <person name="Rusch D."/>
            <person name="Podicherti R."/>
            <person name="Tsui H.-C.T."/>
            <person name="Winkler M.E."/>
        </authorList>
    </citation>
    <scope>NUCLEOTIDE SEQUENCE</scope>
</reference>
<feature type="non-terminal residue" evidence="2">
    <location>
        <position position="57"/>
    </location>
</feature>
<protein>
    <recommendedName>
        <fullName evidence="3">NADH-Ubiquinone oxidoreductase (complex I) chain 5 N-terminal domain-containing protein</fullName>
    </recommendedName>
</protein>
<keyword evidence="1" id="KW-0812">Transmembrane</keyword>
<organism evidence="2">
    <name type="scientific">marine metagenome</name>
    <dbReference type="NCBI Taxonomy" id="408172"/>
    <lineage>
        <taxon>unclassified sequences</taxon>
        <taxon>metagenomes</taxon>
        <taxon>ecological metagenomes</taxon>
    </lineage>
</organism>
<gene>
    <name evidence="2" type="ORF">METZ01_LOCUS517189</name>
</gene>